<dbReference type="AlphaFoldDB" id="A0A2I0W9W0"/>
<dbReference type="GO" id="GO:0060236">
    <property type="term" value="P:regulation of mitotic spindle organization"/>
    <property type="evidence" value="ECO:0007669"/>
    <property type="project" value="InterPro"/>
</dbReference>
<keyword evidence="12" id="KW-1185">Reference proteome</keyword>
<evidence type="ECO:0000256" key="3">
    <source>
        <dbReference type="ARBA" id="ARBA00005885"/>
    </source>
</evidence>
<comment type="subcellular location">
    <subcellularLocation>
        <location evidence="2">Cytoplasm</location>
        <location evidence="2">Cytoskeleton</location>
        <location evidence="2">Spindle</location>
    </subcellularLocation>
    <subcellularLocation>
        <location evidence="1">Nucleus</location>
    </subcellularLocation>
</comment>
<dbReference type="Pfam" id="PF06886">
    <property type="entry name" value="TPX2"/>
    <property type="match status" value="1"/>
</dbReference>
<evidence type="ECO:0000256" key="1">
    <source>
        <dbReference type="ARBA" id="ARBA00004123"/>
    </source>
</evidence>
<feature type="domain" description="TPX2 central" evidence="10">
    <location>
        <begin position="344"/>
        <end position="445"/>
    </location>
</feature>
<keyword evidence="6" id="KW-0206">Cytoskeleton</keyword>
<evidence type="ECO:0000259" key="9">
    <source>
        <dbReference type="Pfam" id="PF06886"/>
    </source>
</evidence>
<keyword evidence="4" id="KW-0963">Cytoplasm</keyword>
<feature type="region of interest" description="Disordered" evidence="8">
    <location>
        <begin position="183"/>
        <end position="232"/>
    </location>
</feature>
<feature type="region of interest" description="Disordered" evidence="8">
    <location>
        <begin position="734"/>
        <end position="776"/>
    </location>
</feature>
<comment type="similarity">
    <text evidence="3">Belongs to the TPX2 family.</text>
</comment>
<dbReference type="InterPro" id="IPR009675">
    <property type="entry name" value="TPX2_fam"/>
</dbReference>
<protein>
    <submittedName>
        <fullName evidence="11">Protein TPX2</fullName>
    </submittedName>
</protein>
<dbReference type="GO" id="GO:0030295">
    <property type="term" value="F:protein kinase activator activity"/>
    <property type="evidence" value="ECO:0007669"/>
    <property type="project" value="TreeGrafter"/>
</dbReference>
<evidence type="ECO:0000259" key="10">
    <source>
        <dbReference type="Pfam" id="PF12214"/>
    </source>
</evidence>
<reference evidence="11 12" key="2">
    <citation type="journal article" date="2017" name="Nature">
        <title>The Apostasia genome and the evolution of orchids.</title>
        <authorList>
            <person name="Zhang G.Q."/>
            <person name="Liu K.W."/>
            <person name="Li Z."/>
            <person name="Lohaus R."/>
            <person name="Hsiao Y.Y."/>
            <person name="Niu S.C."/>
            <person name="Wang J.Y."/>
            <person name="Lin Y.C."/>
            <person name="Xu Q."/>
            <person name="Chen L.J."/>
            <person name="Yoshida K."/>
            <person name="Fujiwara S."/>
            <person name="Wang Z.W."/>
            <person name="Zhang Y.Q."/>
            <person name="Mitsuda N."/>
            <person name="Wang M."/>
            <person name="Liu G.H."/>
            <person name="Pecoraro L."/>
            <person name="Huang H.X."/>
            <person name="Xiao X.J."/>
            <person name="Lin M."/>
            <person name="Wu X.Y."/>
            <person name="Wu W.L."/>
            <person name="Chen Y.Y."/>
            <person name="Chang S.B."/>
            <person name="Sakamoto S."/>
            <person name="Ohme-Takagi M."/>
            <person name="Yagi M."/>
            <person name="Zeng S.J."/>
            <person name="Shen C.Y."/>
            <person name="Yeh C.M."/>
            <person name="Luo Y.B."/>
            <person name="Tsai W.C."/>
            <person name="Van de Peer Y."/>
            <person name="Liu Z.J."/>
        </authorList>
    </citation>
    <scope>NUCLEOTIDE SEQUENCE [LARGE SCALE GENOMIC DNA]</scope>
    <source>
        <tissue evidence="11">The whole plant</tissue>
    </source>
</reference>
<keyword evidence="5" id="KW-0493">Microtubule</keyword>
<proteinExistence type="inferred from homology"/>
<dbReference type="PANTHER" id="PTHR14326">
    <property type="entry name" value="TARGETING PROTEIN FOR XKLP2"/>
    <property type="match status" value="1"/>
</dbReference>
<evidence type="ECO:0000256" key="4">
    <source>
        <dbReference type="ARBA" id="ARBA00022490"/>
    </source>
</evidence>
<organism evidence="11 12">
    <name type="scientific">Dendrobium catenatum</name>
    <dbReference type="NCBI Taxonomy" id="906689"/>
    <lineage>
        <taxon>Eukaryota</taxon>
        <taxon>Viridiplantae</taxon>
        <taxon>Streptophyta</taxon>
        <taxon>Embryophyta</taxon>
        <taxon>Tracheophyta</taxon>
        <taxon>Spermatophyta</taxon>
        <taxon>Magnoliopsida</taxon>
        <taxon>Liliopsida</taxon>
        <taxon>Asparagales</taxon>
        <taxon>Orchidaceae</taxon>
        <taxon>Epidendroideae</taxon>
        <taxon>Malaxideae</taxon>
        <taxon>Dendrobiinae</taxon>
        <taxon>Dendrobium</taxon>
    </lineage>
</organism>
<keyword evidence="7" id="KW-0539">Nucleus</keyword>
<evidence type="ECO:0000256" key="5">
    <source>
        <dbReference type="ARBA" id="ARBA00022701"/>
    </source>
</evidence>
<dbReference type="InterPro" id="IPR027330">
    <property type="entry name" value="TPX2_central_dom"/>
</dbReference>
<dbReference type="Pfam" id="PF12214">
    <property type="entry name" value="TPX2_importin"/>
    <property type="match status" value="1"/>
</dbReference>
<gene>
    <name evidence="11" type="primary">TPX2</name>
    <name evidence="11" type="ORF">MA16_Dca020534</name>
</gene>
<dbReference type="OrthoDB" id="1684416at2759"/>
<sequence length="776" mass="88328">MEANLQVDDTYEFSAPRFFDFLNKETEVQIQEAERWFETSLSYGPSPSMPKIRKGRPVIDCPCDIGFEEKIQKEPEAVEAGNHGAEQDSNANAGELQITVDIEVIDRNGSFGFASDAKLSGSNIVREEDKISTSEVCLNCDSTFAFPVLDVAAAPATITKSGQDSKEFVNGALTPKFLRPQEMSVPRGSRNQTAKKEASLIKQPSGLKPKNCTPAQPTGAIKPQKSTTKCPGSIRAKNAISIDISQDNQAIKRQKLEGGGSKKIHNVKAPVLLHKSKPGLSGGNEFFTLGIKGHQEQRKEVAPYVSTAEMVQKFQSRTREIELPQNRSFSQDTFSSIQMRPKLTLTRPKEPELETAQRVRAVRIKSSAELEEEMLAKLPRFKARPLNKKILEASSLPILPRSTPQLPDFHEFHLKTMERANQHAETASVFSSADASSQSHCKPLKLTEPRPPILETSLRARPTKTKSSQELELEEFENIPKFKARPLNKKIFESKGDLGLLCQSKSQITTPQEFHFATNDRLGPPPSTMMIENFDKLSLYSDSSHHSQQGIPKLTKPNPFHLHTEERGLEKEKLFTIQILQKQLEEEKARIPKANPYPYTTDYPAMPPKPQPKQSTKPVAFHLDSIIRHEEEMHKMREERERMEREEAERRIFIAHPIMKEDPIPLPERERKPLTDVQEFVLHVDHRAVERSEFDKKMKERELTGKRIREEQENAKMIEEEKVIKQMRRTMVPHARPIPKFDNPFHPQKSTKEKTKPKSPKLLVKQRERKHAVHLR</sequence>
<name>A0A2I0W9W0_9ASPA</name>
<dbReference type="GO" id="GO:0008017">
    <property type="term" value="F:microtubule binding"/>
    <property type="evidence" value="ECO:0007669"/>
    <property type="project" value="TreeGrafter"/>
</dbReference>
<evidence type="ECO:0000313" key="12">
    <source>
        <dbReference type="Proteomes" id="UP000233837"/>
    </source>
</evidence>
<evidence type="ECO:0000256" key="6">
    <source>
        <dbReference type="ARBA" id="ARBA00023212"/>
    </source>
</evidence>
<dbReference type="Proteomes" id="UP000233837">
    <property type="component" value="Unassembled WGS sequence"/>
</dbReference>
<dbReference type="EMBL" id="KZ502834">
    <property type="protein sequence ID" value="PKU72447.1"/>
    <property type="molecule type" value="Genomic_DNA"/>
</dbReference>
<dbReference type="InterPro" id="IPR027329">
    <property type="entry name" value="TPX2_C"/>
</dbReference>
<evidence type="ECO:0000256" key="7">
    <source>
        <dbReference type="ARBA" id="ARBA00023242"/>
    </source>
</evidence>
<dbReference type="PANTHER" id="PTHR14326:SF44">
    <property type="entry name" value="TARGETING PROTEIN FOR XKLP2"/>
    <property type="match status" value="1"/>
</dbReference>
<dbReference type="GO" id="GO:0005819">
    <property type="term" value="C:spindle"/>
    <property type="evidence" value="ECO:0007669"/>
    <property type="project" value="UniProtKB-SubCell"/>
</dbReference>
<feature type="domain" description="TPX2 C-terminal" evidence="9">
    <location>
        <begin position="680"/>
        <end position="756"/>
    </location>
</feature>
<dbReference type="GO" id="GO:0090307">
    <property type="term" value="P:mitotic spindle assembly"/>
    <property type="evidence" value="ECO:0007669"/>
    <property type="project" value="TreeGrafter"/>
</dbReference>
<dbReference type="GO" id="GO:0005880">
    <property type="term" value="C:nuclear microtubule"/>
    <property type="evidence" value="ECO:0007669"/>
    <property type="project" value="TreeGrafter"/>
</dbReference>
<reference evidence="11 12" key="1">
    <citation type="journal article" date="2016" name="Sci. Rep.">
        <title>The Dendrobium catenatum Lindl. genome sequence provides insights into polysaccharide synthase, floral development and adaptive evolution.</title>
        <authorList>
            <person name="Zhang G.Q."/>
            <person name="Xu Q."/>
            <person name="Bian C."/>
            <person name="Tsai W.C."/>
            <person name="Yeh C.M."/>
            <person name="Liu K.W."/>
            <person name="Yoshida K."/>
            <person name="Zhang L.S."/>
            <person name="Chang S.B."/>
            <person name="Chen F."/>
            <person name="Shi Y."/>
            <person name="Su Y.Y."/>
            <person name="Zhang Y.Q."/>
            <person name="Chen L.J."/>
            <person name="Yin Y."/>
            <person name="Lin M."/>
            <person name="Huang H."/>
            <person name="Deng H."/>
            <person name="Wang Z.W."/>
            <person name="Zhu S.L."/>
            <person name="Zhao X."/>
            <person name="Deng C."/>
            <person name="Niu S.C."/>
            <person name="Huang J."/>
            <person name="Wang M."/>
            <person name="Liu G.H."/>
            <person name="Yang H.J."/>
            <person name="Xiao X.J."/>
            <person name="Hsiao Y.Y."/>
            <person name="Wu W.L."/>
            <person name="Chen Y.Y."/>
            <person name="Mitsuda N."/>
            <person name="Ohme-Takagi M."/>
            <person name="Luo Y.B."/>
            <person name="Van de Peer Y."/>
            <person name="Liu Z.J."/>
        </authorList>
    </citation>
    <scope>NUCLEOTIDE SEQUENCE [LARGE SCALE GENOMIC DNA]</scope>
    <source>
        <tissue evidence="11">The whole plant</tissue>
    </source>
</reference>
<evidence type="ECO:0000256" key="2">
    <source>
        <dbReference type="ARBA" id="ARBA00004186"/>
    </source>
</evidence>
<feature type="compositionally biased region" description="Basic residues" evidence="8">
    <location>
        <begin position="767"/>
        <end position="776"/>
    </location>
</feature>
<evidence type="ECO:0000256" key="8">
    <source>
        <dbReference type="SAM" id="MobiDB-lite"/>
    </source>
</evidence>
<evidence type="ECO:0000313" key="11">
    <source>
        <dbReference type="EMBL" id="PKU72447.1"/>
    </source>
</evidence>
<accession>A0A2I0W9W0</accession>